<dbReference type="OrthoDB" id="8065135at2759"/>
<evidence type="ECO:0000313" key="2">
    <source>
        <dbReference type="Proteomes" id="UP000299102"/>
    </source>
</evidence>
<reference evidence="1 2" key="1">
    <citation type="journal article" date="2019" name="Commun. Biol.">
        <title>The bagworm genome reveals a unique fibroin gene that provides high tensile strength.</title>
        <authorList>
            <person name="Kono N."/>
            <person name="Nakamura H."/>
            <person name="Ohtoshi R."/>
            <person name="Tomita M."/>
            <person name="Numata K."/>
            <person name="Arakawa K."/>
        </authorList>
    </citation>
    <scope>NUCLEOTIDE SEQUENCE [LARGE SCALE GENOMIC DNA]</scope>
</reference>
<keyword evidence="2" id="KW-1185">Reference proteome</keyword>
<name>A0A4C1V6U8_EUMVA</name>
<comment type="caution">
    <text evidence="1">The sequence shown here is derived from an EMBL/GenBank/DDBJ whole genome shotgun (WGS) entry which is preliminary data.</text>
</comment>
<dbReference type="Proteomes" id="UP000299102">
    <property type="component" value="Unassembled WGS sequence"/>
</dbReference>
<protein>
    <submittedName>
        <fullName evidence="1">Uncharacterized protein</fullName>
    </submittedName>
</protein>
<sequence length="159" mass="19037">MEGDKPSFAEVSHLFVDLKNKYTNRLENDYMPLTIRNELTKLVENGQINRDYFMGHVRNFYHNCIEHLQKYIHQYNEFKTFTWIQLKQNLKWADVQQTNQQLLVQMPTAAVTLKEDSLFDEVSYVANYVNNGVLKRWEEMKSSTGQRCIEVFKNFKDRN</sequence>
<organism evidence="1 2">
    <name type="scientific">Eumeta variegata</name>
    <name type="common">Bagworm moth</name>
    <name type="synonym">Eumeta japonica</name>
    <dbReference type="NCBI Taxonomy" id="151549"/>
    <lineage>
        <taxon>Eukaryota</taxon>
        <taxon>Metazoa</taxon>
        <taxon>Ecdysozoa</taxon>
        <taxon>Arthropoda</taxon>
        <taxon>Hexapoda</taxon>
        <taxon>Insecta</taxon>
        <taxon>Pterygota</taxon>
        <taxon>Neoptera</taxon>
        <taxon>Endopterygota</taxon>
        <taxon>Lepidoptera</taxon>
        <taxon>Glossata</taxon>
        <taxon>Ditrysia</taxon>
        <taxon>Tineoidea</taxon>
        <taxon>Psychidae</taxon>
        <taxon>Oiketicinae</taxon>
        <taxon>Eumeta</taxon>
    </lineage>
</organism>
<dbReference type="AlphaFoldDB" id="A0A4C1V6U8"/>
<gene>
    <name evidence="1" type="ORF">EVAR_30707_1</name>
</gene>
<proteinExistence type="predicted"/>
<dbReference type="EMBL" id="BGZK01000285">
    <property type="protein sequence ID" value="GBP34156.1"/>
    <property type="molecule type" value="Genomic_DNA"/>
</dbReference>
<evidence type="ECO:0000313" key="1">
    <source>
        <dbReference type="EMBL" id="GBP34156.1"/>
    </source>
</evidence>
<accession>A0A4C1V6U8</accession>